<dbReference type="GO" id="GO:0008124">
    <property type="term" value="F:4-alpha-hydroxytetrahydrobiopterin dehydratase activity"/>
    <property type="evidence" value="ECO:0007669"/>
    <property type="project" value="UniProtKB-EC"/>
</dbReference>
<sequence>MSRMIHALSKPQAQVRLASLFQRLRAGHGWWVFLLRCLVYCDSLALSWSCNRTSTITQVNQIFQNHVALSSSRKLQCGFRTFSTSEDFSAKKCVPCNAKDLRPMTEETANELISKVPDWNLANESGVLKLNRSWKVKSFLKGLELFRLVAEVAESEGHHPDLHLVGWNNVTIEIWTHAVGGLTENDFILAAKISGLPLQDLLRRKAKN</sequence>
<dbReference type="Gene3D" id="3.30.1360.20">
    <property type="entry name" value="Transcriptional coactivator/pterin dehydratase"/>
    <property type="match status" value="1"/>
</dbReference>
<gene>
    <name evidence="6" type="ORF">ACJRO7_020920</name>
</gene>
<evidence type="ECO:0000313" key="6">
    <source>
        <dbReference type="EMBL" id="KAL3739582.1"/>
    </source>
</evidence>
<dbReference type="SUPFAM" id="SSF55248">
    <property type="entry name" value="PCD-like"/>
    <property type="match status" value="1"/>
</dbReference>
<comment type="similarity">
    <text evidence="2">Belongs to the pterin-4-alpha-carbinolamine dehydratase family.</text>
</comment>
<evidence type="ECO:0000256" key="3">
    <source>
        <dbReference type="ARBA" id="ARBA00013252"/>
    </source>
</evidence>
<dbReference type="InterPro" id="IPR036428">
    <property type="entry name" value="PCD_sf"/>
</dbReference>
<dbReference type="CDD" id="cd00913">
    <property type="entry name" value="PCD_DCoH_subfamily_a"/>
    <property type="match status" value="1"/>
</dbReference>
<keyword evidence="7" id="KW-1185">Reference proteome</keyword>
<comment type="catalytic activity">
    <reaction evidence="1">
        <text>(4aS,6R)-4a-hydroxy-L-erythro-5,6,7,8-tetrahydrobiopterin = (6R)-L-erythro-6,7-dihydrobiopterin + H2O</text>
        <dbReference type="Rhea" id="RHEA:11920"/>
        <dbReference type="ChEBI" id="CHEBI:15377"/>
        <dbReference type="ChEBI" id="CHEBI:15642"/>
        <dbReference type="ChEBI" id="CHEBI:43120"/>
        <dbReference type="EC" id="4.2.1.96"/>
    </reaction>
</comment>
<evidence type="ECO:0000313" key="7">
    <source>
        <dbReference type="Proteomes" id="UP001634007"/>
    </source>
</evidence>
<dbReference type="Proteomes" id="UP001634007">
    <property type="component" value="Unassembled WGS sequence"/>
</dbReference>
<protein>
    <recommendedName>
        <fullName evidence="3">4a-hydroxytetrahydrobiopterin dehydratase</fullName>
        <ecNumber evidence="3">4.2.1.96</ecNumber>
    </recommendedName>
    <alternativeName>
        <fullName evidence="5">4-alpha-hydroxy-tetrahydropterin dehydratase</fullName>
    </alternativeName>
</protein>
<comment type="caution">
    <text evidence="6">The sequence shown here is derived from an EMBL/GenBank/DDBJ whole genome shotgun (WGS) entry which is preliminary data.</text>
</comment>
<dbReference type="EMBL" id="JBJKBG010000005">
    <property type="protein sequence ID" value="KAL3739582.1"/>
    <property type="molecule type" value="Genomic_DNA"/>
</dbReference>
<dbReference type="PANTHER" id="PTHR12599:SF0">
    <property type="entry name" value="PTERIN-4-ALPHA-CARBINOLAMINE DEHYDRATASE"/>
    <property type="match status" value="1"/>
</dbReference>
<evidence type="ECO:0000256" key="2">
    <source>
        <dbReference type="ARBA" id="ARBA00006472"/>
    </source>
</evidence>
<dbReference type="Pfam" id="PF01329">
    <property type="entry name" value="Pterin_4a"/>
    <property type="match status" value="1"/>
</dbReference>
<accession>A0ABD3KPS2</accession>
<dbReference type="PANTHER" id="PTHR12599">
    <property type="entry name" value="PTERIN-4-ALPHA-CARBINOLAMINE DEHYDRATASE"/>
    <property type="match status" value="1"/>
</dbReference>
<organism evidence="6 7">
    <name type="scientific">Eucalyptus globulus</name>
    <name type="common">Tasmanian blue gum</name>
    <dbReference type="NCBI Taxonomy" id="34317"/>
    <lineage>
        <taxon>Eukaryota</taxon>
        <taxon>Viridiplantae</taxon>
        <taxon>Streptophyta</taxon>
        <taxon>Embryophyta</taxon>
        <taxon>Tracheophyta</taxon>
        <taxon>Spermatophyta</taxon>
        <taxon>Magnoliopsida</taxon>
        <taxon>eudicotyledons</taxon>
        <taxon>Gunneridae</taxon>
        <taxon>Pentapetalae</taxon>
        <taxon>rosids</taxon>
        <taxon>malvids</taxon>
        <taxon>Myrtales</taxon>
        <taxon>Myrtaceae</taxon>
        <taxon>Myrtoideae</taxon>
        <taxon>Eucalypteae</taxon>
        <taxon>Eucalyptus</taxon>
    </lineage>
</organism>
<name>A0ABD3KPS2_EUCGL</name>
<proteinExistence type="inferred from homology"/>
<evidence type="ECO:0000256" key="1">
    <source>
        <dbReference type="ARBA" id="ARBA00001554"/>
    </source>
</evidence>
<evidence type="ECO:0000256" key="4">
    <source>
        <dbReference type="ARBA" id="ARBA00023239"/>
    </source>
</evidence>
<evidence type="ECO:0000256" key="5">
    <source>
        <dbReference type="ARBA" id="ARBA00030497"/>
    </source>
</evidence>
<reference evidence="6 7" key="1">
    <citation type="submission" date="2024-11" db="EMBL/GenBank/DDBJ databases">
        <title>Chromosome-level genome assembly of Eucalyptus globulus Labill. provides insights into its genome evolution.</title>
        <authorList>
            <person name="Li X."/>
        </authorList>
    </citation>
    <scope>NUCLEOTIDE SEQUENCE [LARGE SCALE GENOMIC DNA]</scope>
    <source>
        <strain evidence="6">CL2024</strain>
        <tissue evidence="6">Fresh tender leaves</tissue>
    </source>
</reference>
<dbReference type="EC" id="4.2.1.96" evidence="3"/>
<dbReference type="AlphaFoldDB" id="A0ABD3KPS2"/>
<dbReference type="InterPro" id="IPR001533">
    <property type="entry name" value="Pterin_deHydtase"/>
</dbReference>
<keyword evidence="4" id="KW-0456">Lyase</keyword>